<dbReference type="EMBL" id="LCBF01000034">
    <property type="protein sequence ID" value="KKS06194.1"/>
    <property type="molecule type" value="Genomic_DNA"/>
</dbReference>
<dbReference type="SMART" id="SM01193">
    <property type="entry name" value="Enolase_N"/>
    <property type="match status" value="1"/>
</dbReference>
<comment type="similarity">
    <text evidence="2 9">Belongs to the enolase family.</text>
</comment>
<dbReference type="Pfam" id="PF00113">
    <property type="entry name" value="Enolase_C"/>
    <property type="match status" value="1"/>
</dbReference>
<dbReference type="GO" id="GO:0005576">
    <property type="term" value="C:extracellular region"/>
    <property type="evidence" value="ECO:0007669"/>
    <property type="project" value="UniProtKB-SubCell"/>
</dbReference>
<feature type="binding site" evidence="11">
    <location>
        <position position="281"/>
    </location>
    <ligand>
        <name>substrate</name>
    </ligand>
</feature>
<comment type="caution">
    <text evidence="15">The sequence shown here is derived from an EMBL/GenBank/DDBJ whole genome shotgun (WGS) entry which is preliminary data.</text>
</comment>
<comment type="function">
    <text evidence="9">Catalyzes the reversible conversion of 2-phosphoglycerate (2-PG) into phosphoenolpyruvate (PEP). It is essential for the degradation of carbohydrates via glycolysis.</text>
</comment>
<feature type="binding site" evidence="9">
    <location>
        <position position="362"/>
    </location>
    <ligand>
        <name>(2R)-2-phosphoglycerate</name>
        <dbReference type="ChEBI" id="CHEBI:58289"/>
    </ligand>
</feature>
<dbReference type="PRINTS" id="PR00148">
    <property type="entry name" value="ENOLASE"/>
</dbReference>
<evidence type="ECO:0000256" key="2">
    <source>
        <dbReference type="ARBA" id="ARBA00009604"/>
    </source>
</evidence>
<evidence type="ECO:0000256" key="1">
    <source>
        <dbReference type="ARBA" id="ARBA00005031"/>
    </source>
</evidence>
<feature type="active site" description="Proton acceptor" evidence="9 10">
    <location>
        <position position="333"/>
    </location>
</feature>
<dbReference type="InterPro" id="IPR020809">
    <property type="entry name" value="Enolase_CS"/>
</dbReference>
<dbReference type="Pfam" id="PF03952">
    <property type="entry name" value="Enolase_N"/>
    <property type="match status" value="1"/>
</dbReference>
<dbReference type="GO" id="GO:0000015">
    <property type="term" value="C:phosphopyruvate hydratase complex"/>
    <property type="evidence" value="ECO:0007669"/>
    <property type="project" value="InterPro"/>
</dbReference>
<dbReference type="GO" id="GO:0006096">
    <property type="term" value="P:glycolytic process"/>
    <property type="evidence" value="ECO:0007669"/>
    <property type="project" value="UniProtKB-UniRule"/>
</dbReference>
<dbReference type="HAMAP" id="MF_00318">
    <property type="entry name" value="Enolase"/>
    <property type="match status" value="1"/>
</dbReference>
<feature type="binding site" evidence="9">
    <location>
        <position position="363"/>
    </location>
    <ligand>
        <name>(2R)-2-phosphoglycerate</name>
        <dbReference type="ChEBI" id="CHEBI:58289"/>
    </ligand>
</feature>
<dbReference type="Proteomes" id="UP000034544">
    <property type="component" value="Unassembled WGS sequence"/>
</dbReference>
<dbReference type="SUPFAM" id="SSF51604">
    <property type="entry name" value="Enolase C-terminal domain-like"/>
    <property type="match status" value="1"/>
</dbReference>
<evidence type="ECO:0000256" key="3">
    <source>
        <dbReference type="ARBA" id="ARBA00012058"/>
    </source>
</evidence>
<feature type="binding site" evidence="11">
    <location>
        <position position="385"/>
    </location>
    <ligand>
        <name>substrate</name>
    </ligand>
</feature>
<dbReference type="InterPro" id="IPR000941">
    <property type="entry name" value="Enolase"/>
</dbReference>
<evidence type="ECO:0000256" key="8">
    <source>
        <dbReference type="ARBA" id="ARBA00023239"/>
    </source>
</evidence>
<dbReference type="UniPathway" id="UPA00109">
    <property type="reaction ID" value="UER00187"/>
</dbReference>
<feature type="binding site" evidence="9">
    <location>
        <position position="160"/>
    </location>
    <ligand>
        <name>(2R)-2-phosphoglycerate</name>
        <dbReference type="ChEBI" id="CHEBI:58289"/>
    </ligand>
</feature>
<feature type="binding site" evidence="9">
    <location>
        <position position="385"/>
    </location>
    <ligand>
        <name>(2R)-2-phosphoglycerate</name>
        <dbReference type="ChEBI" id="CHEBI:58289"/>
    </ligand>
</feature>
<keyword evidence="5 9" id="KW-0964">Secreted</keyword>
<evidence type="ECO:0000256" key="9">
    <source>
        <dbReference type="HAMAP-Rule" id="MF_00318"/>
    </source>
</evidence>
<gene>
    <name evidence="9" type="primary">eno</name>
    <name evidence="15" type="ORF">UU59_C0034G0006</name>
</gene>
<dbReference type="InterPro" id="IPR020810">
    <property type="entry name" value="Enolase_C"/>
</dbReference>
<dbReference type="PIRSF" id="PIRSF001400">
    <property type="entry name" value="Enolase"/>
    <property type="match status" value="1"/>
</dbReference>
<feature type="binding site" evidence="9">
    <location>
        <position position="333"/>
    </location>
    <ligand>
        <name>(2R)-2-phosphoglycerate</name>
        <dbReference type="ChEBI" id="CHEBI:58289"/>
    </ligand>
</feature>
<comment type="cofactor">
    <cofactor evidence="9">
        <name>Mg(2+)</name>
        <dbReference type="ChEBI" id="CHEBI:18420"/>
    </cofactor>
    <text evidence="9">Binds a second Mg(2+) ion via substrate during catalysis.</text>
</comment>
<dbReference type="AlphaFoldDB" id="A0A0G0VZL8"/>
<dbReference type="EC" id="4.2.1.11" evidence="3 9"/>
<proteinExistence type="inferred from homology"/>
<evidence type="ECO:0000256" key="4">
    <source>
        <dbReference type="ARBA" id="ARBA00017068"/>
    </source>
</evidence>
<feature type="binding site" evidence="9 12">
    <location>
        <position position="238"/>
    </location>
    <ligand>
        <name>Mg(2+)</name>
        <dbReference type="ChEBI" id="CHEBI:18420"/>
    </ligand>
</feature>
<evidence type="ECO:0000313" key="16">
    <source>
        <dbReference type="Proteomes" id="UP000034544"/>
    </source>
</evidence>
<feature type="domain" description="Enolase C-terminal TIM barrel" evidence="13">
    <location>
        <begin position="136"/>
        <end position="410"/>
    </location>
</feature>
<keyword evidence="8 9" id="KW-0456">Lyase</keyword>
<dbReference type="SFLD" id="SFLDS00001">
    <property type="entry name" value="Enolase"/>
    <property type="match status" value="1"/>
</dbReference>
<evidence type="ECO:0000256" key="7">
    <source>
        <dbReference type="ARBA" id="ARBA00023152"/>
    </source>
</evidence>
<dbReference type="GO" id="GO:0000287">
    <property type="term" value="F:magnesium ion binding"/>
    <property type="evidence" value="ECO:0007669"/>
    <property type="project" value="UniProtKB-UniRule"/>
</dbReference>
<keyword evidence="7 9" id="KW-0324">Glycolysis</keyword>
<evidence type="ECO:0000313" key="15">
    <source>
        <dbReference type="EMBL" id="KKS06194.1"/>
    </source>
</evidence>
<accession>A0A0G0VZL8</accession>
<name>A0A0G0VZL8_UNCKA</name>
<feature type="binding site" evidence="11">
    <location>
        <position position="161"/>
    </location>
    <ligand>
        <name>substrate</name>
    </ligand>
</feature>
<protein>
    <recommendedName>
        <fullName evidence="4 9">Enolase</fullName>
        <ecNumber evidence="3 9">4.2.1.11</ecNumber>
    </recommendedName>
    <alternativeName>
        <fullName evidence="9">2-phospho-D-glycerate hydro-lyase</fullName>
    </alternativeName>
    <alternativeName>
        <fullName evidence="9">2-phosphoglycerate dehydratase</fullName>
    </alternativeName>
</protein>
<dbReference type="SFLD" id="SFLDF00002">
    <property type="entry name" value="enolase"/>
    <property type="match status" value="1"/>
</dbReference>
<comment type="subcellular location">
    <subcellularLocation>
        <location evidence="9">Cytoplasm</location>
    </subcellularLocation>
    <subcellularLocation>
        <location evidence="9">Secreted</location>
    </subcellularLocation>
    <subcellularLocation>
        <location evidence="9">Cell surface</location>
    </subcellularLocation>
    <text evidence="9">Fractions of enolase are present in both the cytoplasm and on the cell surface.</text>
</comment>
<dbReference type="InterPro" id="IPR036849">
    <property type="entry name" value="Enolase-like_C_sf"/>
</dbReference>
<dbReference type="Gene3D" id="3.20.20.120">
    <property type="entry name" value="Enolase-like C-terminal domain"/>
    <property type="match status" value="1"/>
</dbReference>
<feature type="binding site" evidence="11">
    <location>
        <position position="308"/>
    </location>
    <ligand>
        <name>substrate</name>
    </ligand>
</feature>
<feature type="binding site" evidence="9 12">
    <location>
        <position position="281"/>
    </location>
    <ligand>
        <name>Mg(2+)</name>
        <dbReference type="ChEBI" id="CHEBI:18420"/>
    </ligand>
</feature>
<comment type="pathway">
    <text evidence="1 9">Carbohydrate degradation; glycolysis; pyruvate from D-glyceraldehyde 3-phosphate: step 4/5.</text>
</comment>
<evidence type="ECO:0000259" key="14">
    <source>
        <dbReference type="SMART" id="SM01193"/>
    </source>
</evidence>
<dbReference type="Gene3D" id="3.30.390.10">
    <property type="entry name" value="Enolase-like, N-terminal domain"/>
    <property type="match status" value="1"/>
</dbReference>
<evidence type="ECO:0000256" key="12">
    <source>
        <dbReference type="PIRSR" id="PIRSR001400-3"/>
    </source>
</evidence>
<dbReference type="PANTHER" id="PTHR11902">
    <property type="entry name" value="ENOLASE"/>
    <property type="match status" value="1"/>
</dbReference>
<sequence>MPKIKSITCQKILNSRGDWTIETKVTLDDGSEGSQAIPDGASKGENEAVYIPVDKAVDIVSTAINDVLEGEDPTEQIVLDKILLDMDGTTNKKHLGGNSILSVSLAAAKASAKSKGLELYEYLARLYTPKKDPSAELQFPVPIFNIINGGLHSHNNLSFQEFMAIPSPSLPFDKALEMGVKVYHNLKEILIKDGLDVDVGDEGGFAPNNLTTAKALQYISKAASQSYKLGEQIFMGMDVAAGSFYMHDAYLIKEEKKTLNSEKMSQMYVDLLTTYPLIYLEDPFYESDADAWAKFTKSVGSRLMVVGDDLVVTNPKFLKSAIDRKLANAVIVKPNQVGTLTETFEFVRNAQQAGMKIIVSHRSGETGEDTFIADLAIAVGADFIKSGAPVRGERVVKYNRLLQIFNAQKN</sequence>
<keyword evidence="6 9" id="KW-0460">Magnesium</keyword>
<keyword evidence="9" id="KW-0963">Cytoplasm</keyword>
<feature type="binding site" evidence="9 12">
    <location>
        <position position="308"/>
    </location>
    <ligand>
        <name>Mg(2+)</name>
        <dbReference type="ChEBI" id="CHEBI:18420"/>
    </ligand>
</feature>
<evidence type="ECO:0000256" key="6">
    <source>
        <dbReference type="ARBA" id="ARBA00022842"/>
    </source>
</evidence>
<dbReference type="SMART" id="SM01192">
    <property type="entry name" value="Enolase_C"/>
    <property type="match status" value="1"/>
</dbReference>
<comment type="catalytic activity">
    <reaction evidence="9">
        <text>(2R)-2-phosphoglycerate = phosphoenolpyruvate + H2O</text>
        <dbReference type="Rhea" id="RHEA:10164"/>
        <dbReference type="ChEBI" id="CHEBI:15377"/>
        <dbReference type="ChEBI" id="CHEBI:58289"/>
        <dbReference type="ChEBI" id="CHEBI:58702"/>
        <dbReference type="EC" id="4.2.1.11"/>
    </reaction>
</comment>
<dbReference type="GO" id="GO:0004634">
    <property type="term" value="F:phosphopyruvate hydratase activity"/>
    <property type="evidence" value="ECO:0007669"/>
    <property type="project" value="UniProtKB-UniRule"/>
</dbReference>
<dbReference type="PATRIC" id="fig|1619131.3.peg.648"/>
<dbReference type="PANTHER" id="PTHR11902:SF1">
    <property type="entry name" value="ENOLASE"/>
    <property type="match status" value="1"/>
</dbReference>
<keyword evidence="9 12" id="KW-0479">Metal-binding</keyword>
<dbReference type="InterPro" id="IPR029017">
    <property type="entry name" value="Enolase-like_N"/>
</dbReference>
<feature type="binding site" evidence="11">
    <location>
        <position position="152"/>
    </location>
    <ligand>
        <name>substrate</name>
    </ligand>
</feature>
<evidence type="ECO:0000256" key="11">
    <source>
        <dbReference type="PIRSR" id="PIRSR001400-2"/>
    </source>
</evidence>
<dbReference type="PROSITE" id="PS00164">
    <property type="entry name" value="ENOLASE"/>
    <property type="match status" value="1"/>
</dbReference>
<dbReference type="SUPFAM" id="SSF54826">
    <property type="entry name" value="Enolase N-terminal domain-like"/>
    <property type="match status" value="1"/>
</dbReference>
<organism evidence="15 16">
    <name type="scientific">candidate division WWE3 bacterium GW2011_GWE1_41_27</name>
    <dbReference type="NCBI Taxonomy" id="1619131"/>
    <lineage>
        <taxon>Bacteria</taxon>
        <taxon>Katanobacteria</taxon>
    </lineage>
</organism>
<evidence type="ECO:0000256" key="10">
    <source>
        <dbReference type="PIRSR" id="PIRSR001400-1"/>
    </source>
</evidence>
<dbReference type="InterPro" id="IPR020811">
    <property type="entry name" value="Enolase_N"/>
</dbReference>
<feature type="active site" description="Proton donor" evidence="9 10">
    <location>
        <position position="202"/>
    </location>
</feature>
<dbReference type="GO" id="GO:0009986">
    <property type="term" value="C:cell surface"/>
    <property type="evidence" value="ECO:0007669"/>
    <property type="project" value="UniProtKB-SubCell"/>
</dbReference>
<dbReference type="SFLD" id="SFLDG00178">
    <property type="entry name" value="enolase"/>
    <property type="match status" value="1"/>
</dbReference>
<evidence type="ECO:0000256" key="5">
    <source>
        <dbReference type="ARBA" id="ARBA00022525"/>
    </source>
</evidence>
<reference evidence="15 16" key="1">
    <citation type="journal article" date="2015" name="Nature">
        <title>rRNA introns, odd ribosomes, and small enigmatic genomes across a large radiation of phyla.</title>
        <authorList>
            <person name="Brown C.T."/>
            <person name="Hug L.A."/>
            <person name="Thomas B.C."/>
            <person name="Sharon I."/>
            <person name="Castelle C.J."/>
            <person name="Singh A."/>
            <person name="Wilkins M.J."/>
            <person name="Williams K.H."/>
            <person name="Banfield J.F."/>
        </authorList>
    </citation>
    <scope>NUCLEOTIDE SEQUENCE [LARGE SCALE GENOMIC DNA]</scope>
</reference>
<feature type="binding site" evidence="11">
    <location>
        <begin position="360"/>
        <end position="363"/>
    </location>
    <ligand>
        <name>substrate</name>
    </ligand>
</feature>
<feature type="domain" description="Enolase N-terminal" evidence="14">
    <location>
        <begin position="4"/>
        <end position="123"/>
    </location>
</feature>
<evidence type="ECO:0000259" key="13">
    <source>
        <dbReference type="SMART" id="SM01192"/>
    </source>
</evidence>
<comment type="cofactor">
    <cofactor evidence="12">
        <name>Mg(2+)</name>
        <dbReference type="ChEBI" id="CHEBI:18420"/>
    </cofactor>
    <text evidence="12">Mg(2+) is required for catalysis and for stabilizing the dimer.</text>
</comment>